<evidence type="ECO:0000256" key="8">
    <source>
        <dbReference type="ARBA" id="ARBA00047806"/>
    </source>
</evidence>
<evidence type="ECO:0000256" key="4">
    <source>
        <dbReference type="ARBA" id="ARBA00022801"/>
    </source>
</evidence>
<feature type="region of interest" description="Disordered" evidence="10">
    <location>
        <begin position="1"/>
        <end position="44"/>
    </location>
</feature>
<dbReference type="HAMAP" id="MF_01401">
    <property type="entry name" value="MsrA"/>
    <property type="match status" value="1"/>
</dbReference>
<sequence length="1132" mass="130440">MTSNENKYASTAPSFTSNSEPTDAASDKKSTSSSQKPVHNSARLDDDLLPGVPFVVNRFTLYETKTRFYLFGTNHQQKRYRVLKIDRTSPKELVVIEEDALYTRKEAEQLLKMIIDGNRNSGGCNEVPMQIYGIIGFVKFTQGWYMLFITRRSQVALLGGHYIYHIDETKLVPIGLPVKYDKNSDEARYIAIFQNVDMTKNFYFSYTYDITNNLQVNMTRAPYTEDISDEGKKSNSNNGYNLMFVWNHHLLKAGFERISNQSSWILPMIYGFVDQAKISVLGRNVFVTLIARRSRYFAGARFLKRGANDKGYVANDVETEQIVSEMATTSFHLGDKLFDNPRYTSYVQHRGSIPLFWSQDTTNMSPKPKIELNLVDPFFSSAALHFDNLFQRYGAPCIVLNLIKQKEKTKRESILGKEFAEAIKYLNQFLPEDKKIRYIAWDMSRASKSPEQDVIRYLEDVAKETMEATGFFHSGTSRLPDELENDESTPYQKYRRHVSRQHGVLRTNCIDCLDRTNAAQFLMGKCALGHQLYALGIVATPNVEFDTDVVNIFTEMYHDHGDTIALQYGGSHLVNTMETYRKINQWTSHSRDMIETIRRYYTNAFVDAEKQDAINLFLGNYIPEEGRAPLWELSSDYHLHNEDPRNRSKRRHYRRWWSEDTLKLSDKHASAVGSSPPYELFLAETNPDESDPYLGYWVEYYEPKRLTMLESLFAYTMNGTAKYRPYRIGPTTRDGKQIDTYNNSPFTVRHFRSTIRPRTSNPETAAEEDTEKVEPNQRERSGFWSMEGLVTRSLDPNINQDEYKEYKRYTNQFNNVDRLTTVAYTDDQLGTSTTTAHPEYQHYTNYVNRNNLESNPRALQTQTIDKQVYSTYIDVPTRAVAVQLSRHVGSYVQGNARQRYDGYATYVRTGRFPATGRDGAQEKLPSKAPSIPSATFCLNFLFLLFMLSRLSHITSSFTRSNHTVSSTMTEKATYAAGCFWGVEHLYVKHFKKDGVTTRVGYIGGNVDSPNYRQVCGGDTEHAEAVEVTFDPSKVSYATLTEFFYKLHDPTTVNAQGPDRGSQYRSAIFYHNDEQKKIAEEVTAEVQEKHYKGKKIVTQLVPAGKFWTAEEYHQKYLDKNIGGYECPTHFLRW</sequence>
<comment type="catalytic activity">
    <reaction evidence="9">
        <text>[thioredoxin]-disulfide + L-methionine + H2O = L-methionine (S)-S-oxide + [thioredoxin]-dithiol</text>
        <dbReference type="Rhea" id="RHEA:19993"/>
        <dbReference type="Rhea" id="RHEA-COMP:10698"/>
        <dbReference type="Rhea" id="RHEA-COMP:10700"/>
        <dbReference type="ChEBI" id="CHEBI:15377"/>
        <dbReference type="ChEBI" id="CHEBI:29950"/>
        <dbReference type="ChEBI" id="CHEBI:50058"/>
        <dbReference type="ChEBI" id="CHEBI:57844"/>
        <dbReference type="ChEBI" id="CHEBI:58772"/>
        <dbReference type="EC" id="1.8.4.11"/>
    </reaction>
</comment>
<evidence type="ECO:0000259" key="11">
    <source>
        <dbReference type="PROSITE" id="PS50275"/>
    </source>
</evidence>
<dbReference type="Proteomes" id="UP000654370">
    <property type="component" value="Unassembled WGS sequence"/>
</dbReference>
<dbReference type="Pfam" id="PF02383">
    <property type="entry name" value="Syja_N"/>
    <property type="match status" value="1"/>
</dbReference>
<feature type="compositionally biased region" description="Polar residues" evidence="10">
    <location>
        <begin position="1"/>
        <end position="21"/>
    </location>
</feature>
<evidence type="ECO:0000313" key="12">
    <source>
        <dbReference type="EMBL" id="KAG2181956.1"/>
    </source>
</evidence>
<dbReference type="PROSITE" id="PS50275">
    <property type="entry name" value="SAC"/>
    <property type="match status" value="1"/>
</dbReference>
<dbReference type="PANTHER" id="PTHR45738:SF5">
    <property type="entry name" value="POLYPHOSPHOINOSITIDE PHOSPHATASE"/>
    <property type="match status" value="1"/>
</dbReference>
<dbReference type="InterPro" id="IPR036509">
    <property type="entry name" value="Met_Sox_Rdtase_MsrA_sf"/>
</dbReference>
<dbReference type="GO" id="GO:0043813">
    <property type="term" value="F:phosphatidylinositol-3,5-bisphosphate 5-phosphatase activity"/>
    <property type="evidence" value="ECO:0007669"/>
    <property type="project" value="InterPro"/>
</dbReference>
<dbReference type="FunFam" id="3.30.1060.10:FF:000006">
    <property type="entry name" value="Peptide methionine sulfoxide reductase"/>
    <property type="match status" value="1"/>
</dbReference>
<proteinExistence type="inferred from homology"/>
<evidence type="ECO:0000256" key="1">
    <source>
        <dbReference type="ARBA" id="ARBA00004308"/>
    </source>
</evidence>
<comment type="similarity">
    <text evidence="2">Belongs to the MsrA Met sulfoxide reductase family.</text>
</comment>
<dbReference type="PANTHER" id="PTHR45738">
    <property type="entry name" value="POLYPHOSPHOINOSITIDE PHOSPHATASE"/>
    <property type="match status" value="1"/>
</dbReference>
<keyword evidence="6" id="KW-0472">Membrane</keyword>
<feature type="domain" description="SAC" evidence="11">
    <location>
        <begin position="193"/>
        <end position="570"/>
    </location>
</feature>
<evidence type="ECO:0000256" key="10">
    <source>
        <dbReference type="SAM" id="MobiDB-lite"/>
    </source>
</evidence>
<dbReference type="Gene3D" id="3.30.1060.10">
    <property type="entry name" value="Peptide methionine sulphoxide reductase MsrA"/>
    <property type="match status" value="1"/>
</dbReference>
<protein>
    <recommendedName>
        <fullName evidence="3">peptide-methionine (S)-S-oxide reductase</fullName>
        <ecNumber evidence="3">1.8.4.11</ecNumber>
    </recommendedName>
    <alternativeName>
        <fullName evidence="7">Peptide-methionine (S)-S-oxide reductase</fullName>
    </alternativeName>
</protein>
<dbReference type="EMBL" id="JAEPQZ010000004">
    <property type="protein sequence ID" value="KAG2181956.1"/>
    <property type="molecule type" value="Genomic_DNA"/>
</dbReference>
<dbReference type="AlphaFoldDB" id="A0A8H7UDS5"/>
<evidence type="ECO:0000256" key="5">
    <source>
        <dbReference type="ARBA" id="ARBA00023002"/>
    </source>
</evidence>
<dbReference type="GO" id="GO:0008113">
    <property type="term" value="F:peptide-methionine (S)-S-oxide reductase activity"/>
    <property type="evidence" value="ECO:0007669"/>
    <property type="project" value="UniProtKB-EC"/>
</dbReference>
<dbReference type="GO" id="GO:0012505">
    <property type="term" value="C:endomembrane system"/>
    <property type="evidence" value="ECO:0007669"/>
    <property type="project" value="UniProtKB-SubCell"/>
</dbReference>
<dbReference type="InterPro" id="IPR043573">
    <property type="entry name" value="Fig4-like"/>
</dbReference>
<comment type="subcellular location">
    <subcellularLocation>
        <location evidence="1">Endomembrane system</location>
    </subcellularLocation>
</comment>
<evidence type="ECO:0000256" key="6">
    <source>
        <dbReference type="ARBA" id="ARBA00023136"/>
    </source>
</evidence>
<reference evidence="12" key="1">
    <citation type="submission" date="2020-12" db="EMBL/GenBank/DDBJ databases">
        <title>Metabolic potential, ecology and presence of endohyphal bacteria is reflected in genomic diversity of Mucoromycotina.</title>
        <authorList>
            <person name="Muszewska A."/>
            <person name="Okrasinska A."/>
            <person name="Steczkiewicz K."/>
            <person name="Drgas O."/>
            <person name="Orlowska M."/>
            <person name="Perlinska-Lenart U."/>
            <person name="Aleksandrzak-Piekarczyk T."/>
            <person name="Szatraj K."/>
            <person name="Zielenkiewicz U."/>
            <person name="Pilsyk S."/>
            <person name="Malc E."/>
            <person name="Mieczkowski P."/>
            <person name="Kruszewska J.S."/>
            <person name="Biernat P."/>
            <person name="Pawlowska J."/>
        </authorList>
    </citation>
    <scope>NUCLEOTIDE SEQUENCE</scope>
    <source>
        <strain evidence="12">WA0000067209</strain>
    </source>
</reference>
<keyword evidence="5" id="KW-0560">Oxidoreductase</keyword>
<dbReference type="InterPro" id="IPR002569">
    <property type="entry name" value="Met_Sox_Rdtase_MsrA_dom"/>
</dbReference>
<dbReference type="Pfam" id="PF01625">
    <property type="entry name" value="PMSR"/>
    <property type="match status" value="1"/>
</dbReference>
<dbReference type="SUPFAM" id="SSF55068">
    <property type="entry name" value="Peptide methionine sulfoxide reductase"/>
    <property type="match status" value="1"/>
</dbReference>
<organism evidence="12 13">
    <name type="scientific">Mortierella isabellina</name>
    <name type="common">Filamentous fungus</name>
    <name type="synonym">Umbelopsis isabellina</name>
    <dbReference type="NCBI Taxonomy" id="91625"/>
    <lineage>
        <taxon>Eukaryota</taxon>
        <taxon>Fungi</taxon>
        <taxon>Fungi incertae sedis</taxon>
        <taxon>Mucoromycota</taxon>
        <taxon>Mucoromycotina</taxon>
        <taxon>Umbelopsidomycetes</taxon>
        <taxon>Umbelopsidales</taxon>
        <taxon>Umbelopsidaceae</taxon>
        <taxon>Umbelopsis</taxon>
    </lineage>
</organism>
<feature type="region of interest" description="Disordered" evidence="10">
    <location>
        <begin position="756"/>
        <end position="777"/>
    </location>
</feature>
<gene>
    <name evidence="12" type="ORF">INT43_006881</name>
</gene>
<keyword evidence="13" id="KW-1185">Reference proteome</keyword>
<dbReference type="GO" id="GO:0034599">
    <property type="term" value="P:cellular response to oxidative stress"/>
    <property type="evidence" value="ECO:0007669"/>
    <property type="project" value="UniProtKB-ARBA"/>
</dbReference>
<dbReference type="GO" id="GO:0046856">
    <property type="term" value="P:phosphatidylinositol dephosphorylation"/>
    <property type="evidence" value="ECO:0007669"/>
    <property type="project" value="InterPro"/>
</dbReference>
<comment type="caution">
    <text evidence="12">The sequence shown here is derived from an EMBL/GenBank/DDBJ whole genome shotgun (WGS) entry which is preliminary data.</text>
</comment>
<dbReference type="InterPro" id="IPR002013">
    <property type="entry name" value="SAC_dom"/>
</dbReference>
<keyword evidence="4" id="KW-0378">Hydrolase</keyword>
<evidence type="ECO:0000256" key="2">
    <source>
        <dbReference type="ARBA" id="ARBA00005591"/>
    </source>
</evidence>
<comment type="catalytic activity">
    <reaction evidence="8">
        <text>L-methionyl-[protein] + [thioredoxin]-disulfide + H2O = L-methionyl-(S)-S-oxide-[protein] + [thioredoxin]-dithiol</text>
        <dbReference type="Rhea" id="RHEA:14217"/>
        <dbReference type="Rhea" id="RHEA-COMP:10698"/>
        <dbReference type="Rhea" id="RHEA-COMP:10700"/>
        <dbReference type="Rhea" id="RHEA-COMP:12313"/>
        <dbReference type="Rhea" id="RHEA-COMP:12315"/>
        <dbReference type="ChEBI" id="CHEBI:15377"/>
        <dbReference type="ChEBI" id="CHEBI:16044"/>
        <dbReference type="ChEBI" id="CHEBI:29950"/>
        <dbReference type="ChEBI" id="CHEBI:44120"/>
        <dbReference type="ChEBI" id="CHEBI:50058"/>
        <dbReference type="EC" id="1.8.4.11"/>
    </reaction>
</comment>
<evidence type="ECO:0000256" key="3">
    <source>
        <dbReference type="ARBA" id="ARBA00012502"/>
    </source>
</evidence>
<name>A0A8H7UDS5_MORIS</name>
<dbReference type="NCBIfam" id="TIGR00401">
    <property type="entry name" value="msrA"/>
    <property type="match status" value="1"/>
</dbReference>
<evidence type="ECO:0000313" key="13">
    <source>
        <dbReference type="Proteomes" id="UP000654370"/>
    </source>
</evidence>
<dbReference type="OrthoDB" id="405996at2759"/>
<evidence type="ECO:0000256" key="7">
    <source>
        <dbReference type="ARBA" id="ARBA00030643"/>
    </source>
</evidence>
<dbReference type="EC" id="1.8.4.11" evidence="3"/>
<evidence type="ECO:0000256" key="9">
    <source>
        <dbReference type="ARBA" id="ARBA00048782"/>
    </source>
</evidence>
<accession>A0A8H7UDS5</accession>